<sequence>MWKLIKSLRFLFTKNYLKIAHFNKFEFRQLKMQKHSLAGLKKDLSKAWINILRKQLQYKKLCRNMEQKKTTIKSIFNILFKEIKQTNFIIELSYIIIIQIIYIQNGFYFWLQKQELQNMVTECTKFFVRKANIQPQTAFQEFVQCYFKGETVLLRPYQQICNSKMNRIVFVINFNKKTQIFESFEDKSGFDYYQLTKLLCSDFPREIVVNSLLLYANLDEDILFKKTFTLLQFCKALLFELLFENLLQELSQKLNSNGIIDSILPILKKYYPSNDEYLYLPNPAAVFECLMKFSNEKNKACLHPILPFTVEMFSSLYLNGGVLEFNSFKQQLFKNAKVDFQLTKLINLIENSNQRILDSQRLDEDEIKKKKQK</sequence>
<comment type="caution">
    <text evidence="2">The sequence shown here is derived from an EMBL/GenBank/DDBJ whole genome shotgun (WGS) entry which is preliminary data.</text>
</comment>
<gene>
    <name evidence="2" type="ORF">PSON_ATCC_30995.1.T0010083</name>
</gene>
<dbReference type="OrthoDB" id="197906at2759"/>
<accession>A0A8S1JVC4</accession>
<evidence type="ECO:0000256" key="1">
    <source>
        <dbReference type="SAM" id="Phobius"/>
    </source>
</evidence>
<dbReference type="AlphaFoldDB" id="A0A8S1JVC4"/>
<name>A0A8S1JVC4_9CILI</name>
<organism evidence="2 3">
    <name type="scientific">Paramecium sonneborni</name>
    <dbReference type="NCBI Taxonomy" id="65129"/>
    <lineage>
        <taxon>Eukaryota</taxon>
        <taxon>Sar</taxon>
        <taxon>Alveolata</taxon>
        <taxon>Ciliophora</taxon>
        <taxon>Intramacronucleata</taxon>
        <taxon>Oligohymenophorea</taxon>
        <taxon>Peniculida</taxon>
        <taxon>Parameciidae</taxon>
        <taxon>Paramecium</taxon>
    </lineage>
</organism>
<protein>
    <submittedName>
        <fullName evidence="2">Uncharacterized protein</fullName>
    </submittedName>
</protein>
<dbReference type="Proteomes" id="UP000692954">
    <property type="component" value="Unassembled WGS sequence"/>
</dbReference>
<evidence type="ECO:0000313" key="3">
    <source>
        <dbReference type="Proteomes" id="UP000692954"/>
    </source>
</evidence>
<keyword evidence="1" id="KW-1133">Transmembrane helix</keyword>
<keyword evidence="1" id="KW-0812">Transmembrane</keyword>
<keyword evidence="3" id="KW-1185">Reference proteome</keyword>
<proteinExistence type="predicted"/>
<dbReference type="EMBL" id="CAJJDN010000001">
    <property type="protein sequence ID" value="CAD8045509.1"/>
    <property type="molecule type" value="Genomic_DNA"/>
</dbReference>
<feature type="transmembrane region" description="Helical" evidence="1">
    <location>
        <begin position="88"/>
        <end position="111"/>
    </location>
</feature>
<evidence type="ECO:0000313" key="2">
    <source>
        <dbReference type="EMBL" id="CAD8045509.1"/>
    </source>
</evidence>
<reference evidence="2" key="1">
    <citation type="submission" date="2021-01" db="EMBL/GenBank/DDBJ databases">
        <authorList>
            <consortium name="Genoscope - CEA"/>
            <person name="William W."/>
        </authorList>
    </citation>
    <scope>NUCLEOTIDE SEQUENCE</scope>
</reference>
<keyword evidence="1" id="KW-0472">Membrane</keyword>